<dbReference type="Proteomes" id="UP001445076">
    <property type="component" value="Unassembled WGS sequence"/>
</dbReference>
<feature type="non-terminal residue" evidence="5">
    <location>
        <position position="151"/>
    </location>
</feature>
<keyword evidence="3" id="KW-0575">Peroxidase</keyword>
<reference evidence="5 6" key="1">
    <citation type="journal article" date="2024" name="BMC Genomics">
        <title>Genome assembly of redclaw crayfish (Cherax quadricarinatus) provides insights into its immune adaptation and hypoxia tolerance.</title>
        <authorList>
            <person name="Liu Z."/>
            <person name="Zheng J."/>
            <person name="Li H."/>
            <person name="Fang K."/>
            <person name="Wang S."/>
            <person name="He J."/>
            <person name="Zhou D."/>
            <person name="Weng S."/>
            <person name="Chi M."/>
            <person name="Gu Z."/>
            <person name="He J."/>
            <person name="Li F."/>
            <person name="Wang M."/>
        </authorList>
    </citation>
    <scope>NUCLEOTIDE SEQUENCE [LARGE SCALE GENOMIC DNA]</scope>
    <source>
        <strain evidence="5">ZL_2023a</strain>
    </source>
</reference>
<protein>
    <submittedName>
        <fullName evidence="5">Uncharacterized protein</fullName>
    </submittedName>
</protein>
<dbReference type="GO" id="GO:0004601">
    <property type="term" value="F:peroxidase activity"/>
    <property type="evidence" value="ECO:0007669"/>
    <property type="project" value="UniProtKB-KW"/>
</dbReference>
<organism evidence="5 6">
    <name type="scientific">Cherax quadricarinatus</name>
    <name type="common">Australian red claw crayfish</name>
    <dbReference type="NCBI Taxonomy" id="27406"/>
    <lineage>
        <taxon>Eukaryota</taxon>
        <taxon>Metazoa</taxon>
        <taxon>Ecdysozoa</taxon>
        <taxon>Arthropoda</taxon>
        <taxon>Crustacea</taxon>
        <taxon>Multicrustacea</taxon>
        <taxon>Malacostraca</taxon>
        <taxon>Eumalacostraca</taxon>
        <taxon>Eucarida</taxon>
        <taxon>Decapoda</taxon>
        <taxon>Pleocyemata</taxon>
        <taxon>Astacidea</taxon>
        <taxon>Parastacoidea</taxon>
        <taxon>Parastacidae</taxon>
        <taxon>Cherax</taxon>
    </lineage>
</organism>
<evidence type="ECO:0000313" key="6">
    <source>
        <dbReference type="Proteomes" id="UP001445076"/>
    </source>
</evidence>
<dbReference type="EMBL" id="JARKIK010000011">
    <property type="protein sequence ID" value="KAK8748750.1"/>
    <property type="molecule type" value="Genomic_DNA"/>
</dbReference>
<evidence type="ECO:0000256" key="3">
    <source>
        <dbReference type="ARBA" id="ARBA00022559"/>
    </source>
</evidence>
<keyword evidence="3" id="KW-0560">Oxidoreductase</keyword>
<name>A0AAW0YA92_CHEQU</name>
<accession>A0AAW0YA92</accession>
<dbReference type="Gene3D" id="1.10.640.10">
    <property type="entry name" value="Haem peroxidase domain superfamily, animal type"/>
    <property type="match status" value="1"/>
</dbReference>
<evidence type="ECO:0000256" key="1">
    <source>
        <dbReference type="ARBA" id="ARBA00004613"/>
    </source>
</evidence>
<dbReference type="SUPFAM" id="SSF48113">
    <property type="entry name" value="Heme-dependent peroxidases"/>
    <property type="match status" value="1"/>
</dbReference>
<dbReference type="GO" id="GO:0020037">
    <property type="term" value="F:heme binding"/>
    <property type="evidence" value="ECO:0007669"/>
    <property type="project" value="InterPro"/>
</dbReference>
<dbReference type="PROSITE" id="PS50292">
    <property type="entry name" value="PEROXIDASE_3"/>
    <property type="match status" value="1"/>
</dbReference>
<sequence>ELPPLGFSDIIVQEALKLGILEVQKIELLEEELQRRDIELTNVRDPAYHHLQFFRTSPLALDLNNAALAHVHASEELRDNFRLSSLQAGYGLQQINVANTNFANTCQVNPVCQETDVYYRRIDGACNNLNNPIIGQARTTFQRLRPPQYSD</sequence>
<proteinExistence type="predicted"/>
<evidence type="ECO:0000256" key="4">
    <source>
        <dbReference type="ARBA" id="ARBA00023180"/>
    </source>
</evidence>
<comment type="subcellular location">
    <subcellularLocation>
        <location evidence="1">Secreted</location>
    </subcellularLocation>
</comment>
<dbReference type="AlphaFoldDB" id="A0AAW0YA92"/>
<feature type="non-terminal residue" evidence="5">
    <location>
        <position position="1"/>
    </location>
</feature>
<keyword evidence="2" id="KW-0964">Secreted</keyword>
<dbReference type="InterPro" id="IPR019791">
    <property type="entry name" value="Haem_peroxidase_animal"/>
</dbReference>
<dbReference type="GO" id="GO:0005576">
    <property type="term" value="C:extracellular region"/>
    <property type="evidence" value="ECO:0007669"/>
    <property type="project" value="UniProtKB-SubCell"/>
</dbReference>
<dbReference type="GO" id="GO:0006979">
    <property type="term" value="P:response to oxidative stress"/>
    <property type="evidence" value="ECO:0007669"/>
    <property type="project" value="InterPro"/>
</dbReference>
<keyword evidence="6" id="KW-1185">Reference proteome</keyword>
<keyword evidence="4" id="KW-0325">Glycoprotein</keyword>
<evidence type="ECO:0000256" key="2">
    <source>
        <dbReference type="ARBA" id="ARBA00022525"/>
    </source>
</evidence>
<comment type="caution">
    <text evidence="5">The sequence shown here is derived from an EMBL/GenBank/DDBJ whole genome shotgun (WGS) entry which is preliminary data.</text>
</comment>
<dbReference type="PANTHER" id="PTHR11475:SF4">
    <property type="entry name" value="CHORION PEROXIDASE"/>
    <property type="match status" value="1"/>
</dbReference>
<dbReference type="PANTHER" id="PTHR11475">
    <property type="entry name" value="OXIDASE/PEROXIDASE"/>
    <property type="match status" value="1"/>
</dbReference>
<evidence type="ECO:0000313" key="5">
    <source>
        <dbReference type="EMBL" id="KAK8748750.1"/>
    </source>
</evidence>
<dbReference type="InterPro" id="IPR037120">
    <property type="entry name" value="Haem_peroxidase_sf_animal"/>
</dbReference>
<dbReference type="Pfam" id="PF03098">
    <property type="entry name" value="An_peroxidase"/>
    <property type="match status" value="1"/>
</dbReference>
<dbReference type="InterPro" id="IPR010255">
    <property type="entry name" value="Haem_peroxidase_sf"/>
</dbReference>
<gene>
    <name evidence="5" type="ORF">OTU49_015972</name>
</gene>